<proteinExistence type="predicted"/>
<organism evidence="2 3">
    <name type="scientific">Floridaenema aerugineum BLCC-F46</name>
    <dbReference type="NCBI Taxonomy" id="3153654"/>
    <lineage>
        <taxon>Bacteria</taxon>
        <taxon>Bacillati</taxon>
        <taxon>Cyanobacteriota</taxon>
        <taxon>Cyanophyceae</taxon>
        <taxon>Oscillatoriophycideae</taxon>
        <taxon>Aerosakkonematales</taxon>
        <taxon>Aerosakkonemataceae</taxon>
        <taxon>Floridanema</taxon>
        <taxon>Floridanema aerugineum</taxon>
    </lineage>
</organism>
<feature type="domain" description="Restriction endonuclease type I HsdR N-terminal" evidence="1">
    <location>
        <begin position="108"/>
        <end position="174"/>
    </location>
</feature>
<sequence length="212" mass="23808">MAKFVAVTEAIKTLTEAESRFNLSRTEDEAFFTEWQTELPSLSDSEHTALDTLRRRLLYHRSDGELLEGAVTLLVASPLLELAGFYDPPFKMKAEAAIEIAIDDGEETLRGRIDVLILQNQLWVMILESKKTTISVRSALPQALAYMMANPDLNKPRFGMLTNGDDVLFVKLLAQPMPQYALSRAFSIYTVVSELRSAFQILKHLGQSIINT</sequence>
<evidence type="ECO:0000313" key="2">
    <source>
        <dbReference type="EMBL" id="MFB2876618.1"/>
    </source>
</evidence>
<protein>
    <submittedName>
        <fullName evidence="2">Type I restriction endonuclease</fullName>
    </submittedName>
</protein>
<dbReference type="Proteomes" id="UP001576774">
    <property type="component" value="Unassembled WGS sequence"/>
</dbReference>
<keyword evidence="2" id="KW-0255">Endonuclease</keyword>
<accession>A0ABV4X1F6</accession>
<dbReference type="EMBL" id="JBHFNQ010000056">
    <property type="protein sequence ID" value="MFB2876618.1"/>
    <property type="molecule type" value="Genomic_DNA"/>
</dbReference>
<name>A0ABV4X1F6_9CYAN</name>
<reference evidence="2 3" key="1">
    <citation type="submission" date="2024-09" db="EMBL/GenBank/DDBJ databases">
        <title>Floridaenema gen nov. (Aerosakkonemataceae, Aerosakkonematales ord. nov., Cyanobacteria) from benthic tropical and subtropical fresh waters, with the description of four new species.</title>
        <authorList>
            <person name="Moretto J.A."/>
            <person name="Berthold D.E."/>
            <person name="Lefler F.W."/>
            <person name="Huang I.-S."/>
            <person name="Laughinghouse H. IV."/>
        </authorList>
    </citation>
    <scope>NUCLEOTIDE SEQUENCE [LARGE SCALE GENOMIC DNA]</scope>
    <source>
        <strain evidence="2 3">BLCC-F46</strain>
    </source>
</reference>
<evidence type="ECO:0000259" key="1">
    <source>
        <dbReference type="Pfam" id="PF04313"/>
    </source>
</evidence>
<dbReference type="Pfam" id="PF04313">
    <property type="entry name" value="HSDR_N"/>
    <property type="match status" value="1"/>
</dbReference>
<keyword evidence="2" id="KW-0378">Hydrolase</keyword>
<dbReference type="InterPro" id="IPR007409">
    <property type="entry name" value="Restrct_endonuc_type1_HsdR_N"/>
</dbReference>
<dbReference type="RefSeq" id="WP_413269743.1">
    <property type="nucleotide sequence ID" value="NZ_JBHFNQ010000056.1"/>
</dbReference>
<comment type="caution">
    <text evidence="2">The sequence shown here is derived from an EMBL/GenBank/DDBJ whole genome shotgun (WGS) entry which is preliminary data.</text>
</comment>
<dbReference type="GO" id="GO:0004519">
    <property type="term" value="F:endonuclease activity"/>
    <property type="evidence" value="ECO:0007669"/>
    <property type="project" value="UniProtKB-KW"/>
</dbReference>
<keyword evidence="2" id="KW-0540">Nuclease</keyword>
<dbReference type="Gene3D" id="3.90.1570.30">
    <property type="match status" value="1"/>
</dbReference>
<evidence type="ECO:0000313" key="3">
    <source>
        <dbReference type="Proteomes" id="UP001576774"/>
    </source>
</evidence>
<keyword evidence="3" id="KW-1185">Reference proteome</keyword>
<gene>
    <name evidence="2" type="ORF">ACE1CC_06975</name>
</gene>